<dbReference type="AlphaFoldDB" id="A0A285KKN1"/>
<accession>A0A285KKN1</accession>
<keyword evidence="2" id="KW-1185">Reference proteome</keyword>
<evidence type="ECO:0000313" key="1">
    <source>
        <dbReference type="EMBL" id="SNY71831.1"/>
    </source>
</evidence>
<dbReference type="RefSeq" id="WP_097328666.1">
    <property type="nucleotide sequence ID" value="NZ_OBDY01000041.1"/>
</dbReference>
<evidence type="ECO:0000313" key="2">
    <source>
        <dbReference type="Proteomes" id="UP000219612"/>
    </source>
</evidence>
<sequence length="62" mass="6486">MPTAGDGATDILMALRGLTFVSVVDGKDEDALAYDLVHRLEHPQAATIEAKLSGVHAMVGPL</sequence>
<gene>
    <name evidence="1" type="ORF">SAMN05421748_1419</name>
</gene>
<reference evidence="1 2" key="1">
    <citation type="submission" date="2017-09" db="EMBL/GenBank/DDBJ databases">
        <authorList>
            <person name="Ehlers B."/>
            <person name="Leendertz F.H."/>
        </authorList>
    </citation>
    <scope>NUCLEOTIDE SEQUENCE [LARGE SCALE GENOMIC DNA]</scope>
    <source>
        <strain evidence="1 2">CGMCC 4.6857</strain>
    </source>
</reference>
<protein>
    <submittedName>
        <fullName evidence="1">Uncharacterized protein</fullName>
    </submittedName>
</protein>
<name>A0A285KKN1_9ACTN</name>
<proteinExistence type="predicted"/>
<dbReference type="Proteomes" id="UP000219612">
    <property type="component" value="Unassembled WGS sequence"/>
</dbReference>
<organism evidence="1 2">
    <name type="scientific">Paractinoplanes atraurantiacus</name>
    <dbReference type="NCBI Taxonomy" id="1036182"/>
    <lineage>
        <taxon>Bacteria</taxon>
        <taxon>Bacillati</taxon>
        <taxon>Actinomycetota</taxon>
        <taxon>Actinomycetes</taxon>
        <taxon>Micromonosporales</taxon>
        <taxon>Micromonosporaceae</taxon>
        <taxon>Paractinoplanes</taxon>
    </lineage>
</organism>
<dbReference type="EMBL" id="OBDY01000041">
    <property type="protein sequence ID" value="SNY71831.1"/>
    <property type="molecule type" value="Genomic_DNA"/>
</dbReference>